<organism evidence="2 3">
    <name type="scientific">Flaviflagellibacter deserti</name>
    <dbReference type="NCBI Taxonomy" id="2267266"/>
    <lineage>
        <taxon>Bacteria</taxon>
        <taxon>Pseudomonadati</taxon>
        <taxon>Pseudomonadota</taxon>
        <taxon>Alphaproteobacteria</taxon>
        <taxon>Hyphomicrobiales</taxon>
        <taxon>Flaviflagellibacter</taxon>
    </lineage>
</organism>
<feature type="transmembrane region" description="Helical" evidence="1">
    <location>
        <begin position="40"/>
        <end position="57"/>
    </location>
</feature>
<keyword evidence="1" id="KW-0472">Membrane</keyword>
<evidence type="ECO:0008006" key="4">
    <source>
        <dbReference type="Google" id="ProtNLM"/>
    </source>
</evidence>
<gene>
    <name evidence="2" type="ORF">ACFPFW_01755</name>
</gene>
<evidence type="ECO:0000313" key="3">
    <source>
        <dbReference type="Proteomes" id="UP001595796"/>
    </source>
</evidence>
<dbReference type="EMBL" id="JBHSJF010000001">
    <property type="protein sequence ID" value="MFC5066739.1"/>
    <property type="molecule type" value="Genomic_DNA"/>
</dbReference>
<dbReference type="Gene3D" id="3.40.50.880">
    <property type="match status" value="1"/>
</dbReference>
<keyword evidence="3" id="KW-1185">Reference proteome</keyword>
<name>A0ABV9YX08_9HYPH</name>
<dbReference type="Proteomes" id="UP001595796">
    <property type="component" value="Unassembled WGS sequence"/>
</dbReference>
<reference evidence="3" key="1">
    <citation type="journal article" date="2019" name="Int. J. Syst. Evol. Microbiol.">
        <title>The Global Catalogue of Microorganisms (GCM) 10K type strain sequencing project: providing services to taxonomists for standard genome sequencing and annotation.</title>
        <authorList>
            <consortium name="The Broad Institute Genomics Platform"/>
            <consortium name="The Broad Institute Genome Sequencing Center for Infectious Disease"/>
            <person name="Wu L."/>
            <person name="Ma J."/>
        </authorList>
    </citation>
    <scope>NUCLEOTIDE SEQUENCE [LARGE SCALE GENOMIC DNA]</scope>
    <source>
        <strain evidence="3">CGMCC 1.16444</strain>
    </source>
</reference>
<dbReference type="RefSeq" id="WP_114955501.1">
    <property type="nucleotide sequence ID" value="NZ_JBHSJF010000001.1"/>
</dbReference>
<keyword evidence="1" id="KW-1133">Transmembrane helix</keyword>
<keyword evidence="1" id="KW-0812">Transmembrane</keyword>
<feature type="transmembrane region" description="Helical" evidence="1">
    <location>
        <begin position="667"/>
        <end position="689"/>
    </location>
</feature>
<protein>
    <recommendedName>
        <fullName evidence="4">Glutamine amidotransferase domain-containing protein</fullName>
    </recommendedName>
</protein>
<sequence length="693" mass="74607">MNFDLSFSPLVPFWPLVALGVAAFLALIALAWFRPRGATLRGVAIALLLLAVSNPSITRQEREGLPNVLAVVVDKSPSQNLDGRDQRSAEALAAIQERAKSLTNTEIRVIEGGGPGSGSDGTELFRALSAGMADVPPDRVAGAIMITDGVVHDVPENVAALGFDAPVHGLLTGRPAERDRRIVLTQTPRFGIVDKTQTVGFRVEDTGIELRGSIGVVARRDGEEISRLIVVPGRETTVEVPITHAGPNVVEIEAAPAENELTLTNNRAALQIEGVREKLRVLLVSGEPHSGERTWRNLLKADANVDLVHFTILRPPEKQDGTPINELSLIAFPTRELFVTKISDFDLIIFDRYARQGILPLLYFDNIAQYVREGGAVLVAAGPDYAGPGSLSETPLGDVLPAEPLGGVLQQAYKPHVTDLGKRHPVTRDLPGDAKEAGAEPSWSQFFRLVETRQRGGQSLMSGANDDPLLILSREEEGRVALFLSDHVWLWARGFEGGGPHLDLLRRMAHWLMKEPDLEEEALSMHARGGALTIERQTMADNASPVTLTLPSGATRTVTLNQSEPGLFTATLETGEMGLHRADDGTFTALANVGPVNAREFQEIASTPDRLQPIANATGGSVRRIAEQDGSIELPRLVAVRAGARAQGSDWIGVRQPEAEVVRGLDIFPMFAGLLGLLLLIGASAAAWAREGR</sequence>
<proteinExistence type="predicted"/>
<evidence type="ECO:0000313" key="2">
    <source>
        <dbReference type="EMBL" id="MFC5066739.1"/>
    </source>
</evidence>
<dbReference type="PANTHER" id="PTHR37947">
    <property type="entry name" value="BLL2462 PROTEIN"/>
    <property type="match status" value="1"/>
</dbReference>
<dbReference type="InterPro" id="IPR029062">
    <property type="entry name" value="Class_I_gatase-like"/>
</dbReference>
<dbReference type="SUPFAM" id="SSF52317">
    <property type="entry name" value="Class I glutamine amidotransferase-like"/>
    <property type="match status" value="1"/>
</dbReference>
<dbReference type="PANTHER" id="PTHR37947:SF1">
    <property type="entry name" value="BLL2462 PROTEIN"/>
    <property type="match status" value="1"/>
</dbReference>
<comment type="caution">
    <text evidence="2">The sequence shown here is derived from an EMBL/GenBank/DDBJ whole genome shotgun (WGS) entry which is preliminary data.</text>
</comment>
<accession>A0ABV9YX08</accession>
<feature type="transmembrane region" description="Helical" evidence="1">
    <location>
        <begin position="12"/>
        <end position="33"/>
    </location>
</feature>
<evidence type="ECO:0000256" key="1">
    <source>
        <dbReference type="SAM" id="Phobius"/>
    </source>
</evidence>